<dbReference type="SUPFAM" id="SSF51445">
    <property type="entry name" value="(Trans)glycosidases"/>
    <property type="match status" value="1"/>
</dbReference>
<dbReference type="GO" id="GO:0016787">
    <property type="term" value="F:hydrolase activity"/>
    <property type="evidence" value="ECO:0007669"/>
    <property type="project" value="UniProtKB-KW"/>
</dbReference>
<dbReference type="InterPro" id="IPR029070">
    <property type="entry name" value="Chitinase_insertion_sf"/>
</dbReference>
<dbReference type="EMBL" id="JACSQB010000082">
    <property type="protein sequence ID" value="MBD8047592.1"/>
    <property type="molecule type" value="Genomic_DNA"/>
</dbReference>
<dbReference type="RefSeq" id="WP_191740561.1">
    <property type="nucleotide sequence ID" value="NZ_JACSQB010000082.1"/>
</dbReference>
<keyword evidence="1" id="KW-0812">Transmembrane</keyword>
<dbReference type="Gene3D" id="3.20.20.80">
    <property type="entry name" value="Glycosidases"/>
    <property type="match status" value="1"/>
</dbReference>
<evidence type="ECO:0000256" key="1">
    <source>
        <dbReference type="SAM" id="Phobius"/>
    </source>
</evidence>
<evidence type="ECO:0000313" key="3">
    <source>
        <dbReference type="EMBL" id="MBD8047592.1"/>
    </source>
</evidence>
<keyword evidence="3" id="KW-0378">Hydrolase</keyword>
<sequence>MFLKNKDYKKIFLLIIIISIICAVILYGQLGNISDKNKDISKEIPEEISAWIVEWQWESGIKDFEEFNDEFNSLQIFAAYFDQYDNLYFTNEFDRALTKIMELNEDKSKKIYITIVNDRFNEEGKSVQKDPELLKRLMATKESRDDHIDKIIKIINEKNFDGVEIDYENIDESIWENYIEFCSSLYKRLKDINKSLRIVLEPRSPVDKTALPAGPSYIMMAYNLYGYHSEPGPKANDKFICDLASKMDKIPGNKIIAFATGGFDWSEDGKITSLTEVEADKLLEKSLEGVKRDDSSGSVYFNYIDDDNIKHTVWYADYKTFQQWLSLSKKLGYENFAIWRLGDINNNTLNYLRNYK</sequence>
<feature type="domain" description="GH18" evidence="2">
    <location>
        <begin position="133"/>
        <end position="342"/>
    </location>
</feature>
<dbReference type="PANTHER" id="PTHR46066">
    <property type="entry name" value="CHITINASE DOMAIN-CONTAINING PROTEIN 1 FAMILY MEMBER"/>
    <property type="match status" value="1"/>
</dbReference>
<feature type="transmembrane region" description="Helical" evidence="1">
    <location>
        <begin position="12"/>
        <end position="30"/>
    </location>
</feature>
<keyword evidence="1" id="KW-0472">Membrane</keyword>
<evidence type="ECO:0000313" key="4">
    <source>
        <dbReference type="Proteomes" id="UP000627166"/>
    </source>
</evidence>
<dbReference type="Pfam" id="PF00704">
    <property type="entry name" value="Glyco_hydro_18"/>
    <property type="match status" value="1"/>
</dbReference>
<dbReference type="PANTHER" id="PTHR46066:SF2">
    <property type="entry name" value="CHITINASE DOMAIN-CONTAINING PROTEIN 1"/>
    <property type="match status" value="1"/>
</dbReference>
<protein>
    <submittedName>
        <fullName evidence="3">Glycosyl hydrolase</fullName>
    </submittedName>
</protein>
<reference evidence="3 4" key="1">
    <citation type="submission" date="2020-08" db="EMBL/GenBank/DDBJ databases">
        <title>A Genomic Blueprint of the Chicken Gut Microbiome.</title>
        <authorList>
            <person name="Gilroy R."/>
            <person name="Ravi A."/>
            <person name="Getino M."/>
            <person name="Pursley I."/>
            <person name="Horton D.L."/>
            <person name="Alikhan N.-F."/>
            <person name="Baker D."/>
            <person name="Gharbi K."/>
            <person name="Hall N."/>
            <person name="Watson M."/>
            <person name="Adriaenssens E.M."/>
            <person name="Foster-Nyarko E."/>
            <person name="Jarju S."/>
            <person name="Secka A."/>
            <person name="Antonio M."/>
            <person name="Oren A."/>
            <person name="Chaudhuri R."/>
            <person name="La Ragione R.M."/>
            <person name="Hildebrand F."/>
            <person name="Pallen M.J."/>
        </authorList>
    </citation>
    <scope>NUCLEOTIDE SEQUENCE [LARGE SCALE GENOMIC DNA]</scope>
    <source>
        <strain evidence="3 4">N37</strain>
    </source>
</reference>
<organism evidence="3 4">
    <name type="scientific">Clostridium faecium</name>
    <dbReference type="NCBI Taxonomy" id="2762223"/>
    <lineage>
        <taxon>Bacteria</taxon>
        <taxon>Bacillati</taxon>
        <taxon>Bacillota</taxon>
        <taxon>Clostridia</taxon>
        <taxon>Eubacteriales</taxon>
        <taxon>Clostridiaceae</taxon>
        <taxon>Clostridium</taxon>
    </lineage>
</organism>
<comment type="caution">
    <text evidence="3">The sequence shown here is derived from an EMBL/GenBank/DDBJ whole genome shotgun (WGS) entry which is preliminary data.</text>
</comment>
<keyword evidence="4" id="KW-1185">Reference proteome</keyword>
<dbReference type="Proteomes" id="UP000627166">
    <property type="component" value="Unassembled WGS sequence"/>
</dbReference>
<name>A0ABR8YTX5_9CLOT</name>
<dbReference type="InterPro" id="IPR001223">
    <property type="entry name" value="Glyco_hydro18_cat"/>
</dbReference>
<evidence type="ECO:0000259" key="2">
    <source>
        <dbReference type="Pfam" id="PF00704"/>
    </source>
</evidence>
<accession>A0ABR8YTX5</accession>
<keyword evidence="1" id="KW-1133">Transmembrane helix</keyword>
<gene>
    <name evidence="3" type="ORF">H9637_11165</name>
</gene>
<dbReference type="Gene3D" id="3.10.50.10">
    <property type="match status" value="1"/>
</dbReference>
<dbReference type="InterPro" id="IPR017853">
    <property type="entry name" value="GH"/>
</dbReference>
<proteinExistence type="predicted"/>